<protein>
    <recommendedName>
        <fullName evidence="4">DUF485 domain-containing protein</fullName>
    </recommendedName>
</protein>
<evidence type="ECO:0000313" key="3">
    <source>
        <dbReference type="Proteomes" id="UP000319557"/>
    </source>
</evidence>
<sequence>MQARNSRIGLILFFCYLLLYSGFVFINALSPDSMDMQPIDGINLAIVYGFVLIVGAFAMALLYGLLCKNDAPSDNDGEAKQ</sequence>
<keyword evidence="1" id="KW-1133">Transmembrane helix</keyword>
<evidence type="ECO:0000313" key="2">
    <source>
        <dbReference type="EMBL" id="QDS89522.1"/>
    </source>
</evidence>
<keyword evidence="1" id="KW-0472">Membrane</keyword>
<keyword evidence="1" id="KW-0812">Transmembrane</keyword>
<dbReference type="InterPro" id="IPR007436">
    <property type="entry name" value="DUF485"/>
</dbReference>
<evidence type="ECO:0000256" key="1">
    <source>
        <dbReference type="SAM" id="Phobius"/>
    </source>
</evidence>
<dbReference type="KEGG" id="ruv:EC9_37220"/>
<name>A0A517M3R7_9BACT</name>
<keyword evidence="3" id="KW-1185">Reference proteome</keyword>
<accession>A0A517M3R7</accession>
<reference evidence="2 3" key="1">
    <citation type="submission" date="2019-02" db="EMBL/GenBank/DDBJ databases">
        <title>Deep-cultivation of Planctomycetes and their phenomic and genomic characterization uncovers novel biology.</title>
        <authorList>
            <person name="Wiegand S."/>
            <person name="Jogler M."/>
            <person name="Boedeker C."/>
            <person name="Pinto D."/>
            <person name="Vollmers J."/>
            <person name="Rivas-Marin E."/>
            <person name="Kohn T."/>
            <person name="Peeters S.H."/>
            <person name="Heuer A."/>
            <person name="Rast P."/>
            <person name="Oberbeckmann S."/>
            <person name="Bunk B."/>
            <person name="Jeske O."/>
            <person name="Meyerdierks A."/>
            <person name="Storesund J.E."/>
            <person name="Kallscheuer N."/>
            <person name="Luecker S."/>
            <person name="Lage O.M."/>
            <person name="Pohl T."/>
            <person name="Merkel B.J."/>
            <person name="Hornburger P."/>
            <person name="Mueller R.-W."/>
            <person name="Bruemmer F."/>
            <person name="Labrenz M."/>
            <person name="Spormann A.M."/>
            <person name="Op den Camp H."/>
            <person name="Overmann J."/>
            <person name="Amann R."/>
            <person name="Jetten M.S.M."/>
            <person name="Mascher T."/>
            <person name="Medema M.H."/>
            <person name="Devos D.P."/>
            <person name="Kaster A.-K."/>
            <person name="Ovreas L."/>
            <person name="Rohde M."/>
            <person name="Galperin M.Y."/>
            <person name="Jogler C."/>
        </authorList>
    </citation>
    <scope>NUCLEOTIDE SEQUENCE [LARGE SCALE GENOMIC DNA]</scope>
    <source>
        <strain evidence="2 3">EC9</strain>
    </source>
</reference>
<dbReference type="AlphaFoldDB" id="A0A517M3R7"/>
<dbReference type="EMBL" id="CP036261">
    <property type="protein sequence ID" value="QDS89522.1"/>
    <property type="molecule type" value="Genomic_DNA"/>
</dbReference>
<feature type="transmembrane region" description="Helical" evidence="1">
    <location>
        <begin position="7"/>
        <end position="26"/>
    </location>
</feature>
<organism evidence="2 3">
    <name type="scientific">Rosistilla ulvae</name>
    <dbReference type="NCBI Taxonomy" id="1930277"/>
    <lineage>
        <taxon>Bacteria</taxon>
        <taxon>Pseudomonadati</taxon>
        <taxon>Planctomycetota</taxon>
        <taxon>Planctomycetia</taxon>
        <taxon>Pirellulales</taxon>
        <taxon>Pirellulaceae</taxon>
        <taxon>Rosistilla</taxon>
    </lineage>
</organism>
<evidence type="ECO:0008006" key="4">
    <source>
        <dbReference type="Google" id="ProtNLM"/>
    </source>
</evidence>
<dbReference type="Pfam" id="PF04341">
    <property type="entry name" value="DUF485"/>
    <property type="match status" value="1"/>
</dbReference>
<gene>
    <name evidence="2" type="ORF">EC9_37220</name>
</gene>
<dbReference type="Proteomes" id="UP000319557">
    <property type="component" value="Chromosome"/>
</dbReference>
<proteinExistence type="predicted"/>
<feature type="transmembrane region" description="Helical" evidence="1">
    <location>
        <begin position="46"/>
        <end position="66"/>
    </location>
</feature>